<dbReference type="Pfam" id="PF07739">
    <property type="entry name" value="TipAS"/>
    <property type="match status" value="1"/>
</dbReference>
<accession>A0A9X3EI81</accession>
<dbReference type="PANTHER" id="PTHR30204:SF90">
    <property type="entry name" value="HTH-TYPE TRANSCRIPTIONAL ACTIVATOR MTA"/>
    <property type="match status" value="1"/>
</dbReference>
<evidence type="ECO:0000313" key="6">
    <source>
        <dbReference type="EMBL" id="MCY1004568.1"/>
    </source>
</evidence>
<organism evidence="6 7">
    <name type="scientific">Nannocystis pusilla</name>
    <dbReference type="NCBI Taxonomy" id="889268"/>
    <lineage>
        <taxon>Bacteria</taxon>
        <taxon>Pseudomonadati</taxon>
        <taxon>Myxococcota</taxon>
        <taxon>Polyangia</taxon>
        <taxon>Nannocystales</taxon>
        <taxon>Nannocystaceae</taxon>
        <taxon>Nannocystis</taxon>
    </lineage>
</organism>
<dbReference type="PRINTS" id="PR00040">
    <property type="entry name" value="HTHMERR"/>
</dbReference>
<dbReference type="Gene3D" id="1.10.1660.10">
    <property type="match status" value="1"/>
</dbReference>
<keyword evidence="3" id="KW-0010">Activator</keyword>
<dbReference type="AlphaFoldDB" id="A0A9X3EI81"/>
<keyword evidence="2" id="KW-0238">DNA-binding</keyword>
<dbReference type="EMBL" id="JAPNKE010000002">
    <property type="protein sequence ID" value="MCY1004568.1"/>
    <property type="molecule type" value="Genomic_DNA"/>
</dbReference>
<evidence type="ECO:0000313" key="7">
    <source>
        <dbReference type="Proteomes" id="UP001150924"/>
    </source>
</evidence>
<dbReference type="SMART" id="SM00422">
    <property type="entry name" value="HTH_MERR"/>
    <property type="match status" value="1"/>
</dbReference>
<dbReference type="InterPro" id="IPR012925">
    <property type="entry name" value="TipAS_dom"/>
</dbReference>
<dbReference type="SUPFAM" id="SSF46955">
    <property type="entry name" value="Putative DNA-binding domain"/>
    <property type="match status" value="1"/>
</dbReference>
<dbReference type="PROSITE" id="PS50937">
    <property type="entry name" value="HTH_MERR_2"/>
    <property type="match status" value="1"/>
</dbReference>
<dbReference type="InterPro" id="IPR036244">
    <property type="entry name" value="TipA-like_antibiotic-bd"/>
</dbReference>
<dbReference type="SUPFAM" id="SSF89082">
    <property type="entry name" value="Antibiotic binding domain of TipA-like multidrug resistance regulators"/>
    <property type="match status" value="1"/>
</dbReference>
<proteinExistence type="predicted"/>
<evidence type="ECO:0000259" key="5">
    <source>
        <dbReference type="PROSITE" id="PS50937"/>
    </source>
</evidence>
<keyword evidence="4" id="KW-0804">Transcription</keyword>
<gene>
    <name evidence="6" type="ORF">OV079_03075</name>
</gene>
<dbReference type="PANTHER" id="PTHR30204">
    <property type="entry name" value="REDOX-CYCLING DRUG-SENSING TRANSCRIPTIONAL ACTIVATOR SOXR"/>
    <property type="match status" value="1"/>
</dbReference>
<feature type="domain" description="HTH merR-type" evidence="5">
    <location>
        <begin position="2"/>
        <end position="71"/>
    </location>
</feature>
<evidence type="ECO:0000256" key="2">
    <source>
        <dbReference type="ARBA" id="ARBA00023125"/>
    </source>
</evidence>
<reference evidence="6" key="1">
    <citation type="submission" date="2022-11" db="EMBL/GenBank/DDBJ databases">
        <title>Minimal conservation of predation-associated metabolite biosynthetic gene clusters underscores biosynthetic potential of Myxococcota including descriptions for ten novel species: Archangium lansinium sp. nov., Myxococcus landrumus sp. nov., Nannocystis bai.</title>
        <authorList>
            <person name="Ahearne A."/>
            <person name="Stevens C."/>
            <person name="Phillips K."/>
        </authorList>
    </citation>
    <scope>NUCLEOTIDE SEQUENCE</scope>
    <source>
        <strain evidence="6">Na p29</strain>
    </source>
</reference>
<dbReference type="Pfam" id="PF13411">
    <property type="entry name" value="MerR_1"/>
    <property type="match status" value="1"/>
</dbReference>
<dbReference type="GO" id="GO:0003677">
    <property type="term" value="F:DNA binding"/>
    <property type="evidence" value="ECO:0007669"/>
    <property type="project" value="UniProtKB-KW"/>
</dbReference>
<evidence type="ECO:0000256" key="4">
    <source>
        <dbReference type="ARBA" id="ARBA00023163"/>
    </source>
</evidence>
<dbReference type="RefSeq" id="WP_267766124.1">
    <property type="nucleotide sequence ID" value="NZ_JAPNKE010000002.1"/>
</dbReference>
<dbReference type="Proteomes" id="UP001150924">
    <property type="component" value="Unassembled WGS sequence"/>
</dbReference>
<keyword evidence="7" id="KW-1185">Reference proteome</keyword>
<name>A0A9X3EI81_9BACT</name>
<dbReference type="InterPro" id="IPR000551">
    <property type="entry name" value="MerR-type_HTH_dom"/>
</dbReference>
<keyword evidence="1" id="KW-0805">Transcription regulation</keyword>
<sequence length="255" mass="28365">MALTVKQVASIAGVSVRALHHYDEIGLLRPSGRSGAGYRLYSEADLSRLQQVLFFRALEFPLQEICRIMRDPEFDIGASLRMQRQLLSEKAVQLQSLLAAVDAAIARLESKRPMTPEEMKQMFDGFDPSEHEAEAEARWGHTEAFRESKRRTAGYGKGDWQQIKDEAAATFERLGALMTAGAAPDSPEAMDAAEAHRRHIDRWFYPCSPAFHRNLGRLYVDDPRFTANIDKTTPGLAAYAAAAFAANAERAKPPA</sequence>
<evidence type="ECO:0000256" key="1">
    <source>
        <dbReference type="ARBA" id="ARBA00023015"/>
    </source>
</evidence>
<comment type="caution">
    <text evidence="6">The sequence shown here is derived from an EMBL/GenBank/DDBJ whole genome shotgun (WGS) entry which is preliminary data.</text>
</comment>
<dbReference type="CDD" id="cd01106">
    <property type="entry name" value="HTH_TipAL-Mta"/>
    <property type="match status" value="1"/>
</dbReference>
<dbReference type="GO" id="GO:0003700">
    <property type="term" value="F:DNA-binding transcription factor activity"/>
    <property type="evidence" value="ECO:0007669"/>
    <property type="project" value="InterPro"/>
</dbReference>
<dbReference type="Gene3D" id="1.10.490.50">
    <property type="entry name" value="Antibiotic binding domain of TipA-like multidrug resistance regulators"/>
    <property type="match status" value="1"/>
</dbReference>
<evidence type="ECO:0000256" key="3">
    <source>
        <dbReference type="ARBA" id="ARBA00023159"/>
    </source>
</evidence>
<dbReference type="InterPro" id="IPR047057">
    <property type="entry name" value="MerR_fam"/>
</dbReference>
<dbReference type="InterPro" id="IPR009061">
    <property type="entry name" value="DNA-bd_dom_put_sf"/>
</dbReference>
<protein>
    <submittedName>
        <fullName evidence="6">MerR family transcriptional regulator</fullName>
    </submittedName>
</protein>